<dbReference type="InterPro" id="IPR029787">
    <property type="entry name" value="Nucleotide_cyclase"/>
</dbReference>
<evidence type="ECO:0000313" key="5">
    <source>
        <dbReference type="EMBL" id="KOO04346.1"/>
    </source>
</evidence>
<comment type="caution">
    <text evidence="5">The sequence shown here is derived from an EMBL/GenBank/DDBJ whole genome shotgun (WGS) entry which is preliminary data.</text>
</comment>
<keyword evidence="3" id="KW-0472">Membrane</keyword>
<organism evidence="5 6">
    <name type="scientific">Vibrio nereis</name>
    <dbReference type="NCBI Taxonomy" id="693"/>
    <lineage>
        <taxon>Bacteria</taxon>
        <taxon>Pseudomonadati</taxon>
        <taxon>Pseudomonadota</taxon>
        <taxon>Gammaproteobacteria</taxon>
        <taxon>Vibrionales</taxon>
        <taxon>Vibrionaceae</taxon>
        <taxon>Vibrio</taxon>
    </lineage>
</organism>
<dbReference type="OrthoDB" id="9812260at2"/>
<dbReference type="PATRIC" id="fig|693.5.peg.1101"/>
<dbReference type="Proteomes" id="UP000037515">
    <property type="component" value="Unassembled WGS sequence"/>
</dbReference>
<dbReference type="AlphaFoldDB" id="A0A0M0HQM6"/>
<dbReference type="CDD" id="cd01949">
    <property type="entry name" value="GGDEF"/>
    <property type="match status" value="1"/>
</dbReference>
<dbReference type="SMART" id="SM00267">
    <property type="entry name" value="GGDEF"/>
    <property type="match status" value="1"/>
</dbReference>
<dbReference type="InterPro" id="IPR043128">
    <property type="entry name" value="Rev_trsase/Diguanyl_cyclase"/>
</dbReference>
<keyword evidence="3" id="KW-0812">Transmembrane</keyword>
<feature type="transmembrane region" description="Helical" evidence="3">
    <location>
        <begin position="193"/>
        <end position="211"/>
    </location>
</feature>
<dbReference type="EMBL" id="LHPJ01000005">
    <property type="protein sequence ID" value="KOO04346.1"/>
    <property type="molecule type" value="Genomic_DNA"/>
</dbReference>
<feature type="transmembrane region" description="Helical" evidence="3">
    <location>
        <begin position="122"/>
        <end position="144"/>
    </location>
</feature>
<dbReference type="RefSeq" id="WP_053394760.1">
    <property type="nucleotide sequence ID" value="NZ_LHPJ01000005.1"/>
</dbReference>
<dbReference type="GO" id="GO:0005886">
    <property type="term" value="C:plasma membrane"/>
    <property type="evidence" value="ECO:0007669"/>
    <property type="project" value="TreeGrafter"/>
</dbReference>
<dbReference type="PROSITE" id="PS50887">
    <property type="entry name" value="GGDEF"/>
    <property type="match status" value="1"/>
</dbReference>
<dbReference type="NCBIfam" id="TIGR00254">
    <property type="entry name" value="GGDEF"/>
    <property type="match status" value="1"/>
</dbReference>
<comment type="catalytic activity">
    <reaction evidence="2">
        <text>2 GTP = 3',3'-c-di-GMP + 2 diphosphate</text>
        <dbReference type="Rhea" id="RHEA:24898"/>
        <dbReference type="ChEBI" id="CHEBI:33019"/>
        <dbReference type="ChEBI" id="CHEBI:37565"/>
        <dbReference type="ChEBI" id="CHEBI:58805"/>
        <dbReference type="EC" id="2.7.7.65"/>
    </reaction>
</comment>
<feature type="transmembrane region" description="Helical" evidence="3">
    <location>
        <begin position="164"/>
        <end position="186"/>
    </location>
</feature>
<feature type="transmembrane region" description="Helical" evidence="3">
    <location>
        <begin position="40"/>
        <end position="56"/>
    </location>
</feature>
<evidence type="ECO:0000313" key="6">
    <source>
        <dbReference type="Proteomes" id="UP000037515"/>
    </source>
</evidence>
<evidence type="ECO:0000256" key="3">
    <source>
        <dbReference type="SAM" id="Phobius"/>
    </source>
</evidence>
<dbReference type="InterPro" id="IPR050469">
    <property type="entry name" value="Diguanylate_Cyclase"/>
</dbReference>
<reference evidence="6" key="1">
    <citation type="submission" date="2015-08" db="EMBL/GenBank/DDBJ databases">
        <title>Vibrio galatheae sp. nov., a novel member of the Vibrionaceae family isolated from the Solomon Islands.</title>
        <authorList>
            <person name="Giubergia S."/>
            <person name="Machado H."/>
            <person name="Mateiu R.V."/>
            <person name="Gram L."/>
        </authorList>
    </citation>
    <scope>NUCLEOTIDE SEQUENCE [LARGE SCALE GENOMIC DNA]</scope>
    <source>
        <strain evidence="6">DSM 19584</strain>
    </source>
</reference>
<dbReference type="Pfam" id="PF00990">
    <property type="entry name" value="GGDEF"/>
    <property type="match status" value="2"/>
</dbReference>
<evidence type="ECO:0000259" key="4">
    <source>
        <dbReference type="PROSITE" id="PS50887"/>
    </source>
</evidence>
<dbReference type="STRING" id="693.AKJ17_05425"/>
<proteinExistence type="predicted"/>
<keyword evidence="6" id="KW-1185">Reference proteome</keyword>
<feature type="domain" description="GGDEF" evidence="4">
    <location>
        <begin position="261"/>
        <end position="411"/>
    </location>
</feature>
<evidence type="ECO:0000256" key="1">
    <source>
        <dbReference type="ARBA" id="ARBA00012528"/>
    </source>
</evidence>
<feature type="transmembrane region" description="Helical" evidence="3">
    <location>
        <begin position="63"/>
        <end position="79"/>
    </location>
</feature>
<dbReference type="GO" id="GO:0052621">
    <property type="term" value="F:diguanylate cyclase activity"/>
    <property type="evidence" value="ECO:0007669"/>
    <property type="project" value="UniProtKB-EC"/>
</dbReference>
<dbReference type="InterPro" id="IPR000160">
    <property type="entry name" value="GGDEF_dom"/>
</dbReference>
<evidence type="ECO:0000256" key="2">
    <source>
        <dbReference type="ARBA" id="ARBA00034247"/>
    </source>
</evidence>
<accession>A0A0M0HQM6</accession>
<feature type="transmembrane region" description="Helical" evidence="3">
    <location>
        <begin position="91"/>
        <end position="110"/>
    </location>
</feature>
<feature type="transmembrane region" description="Helical" evidence="3">
    <location>
        <begin position="217"/>
        <end position="233"/>
    </location>
</feature>
<dbReference type="Gene3D" id="3.30.70.270">
    <property type="match status" value="1"/>
</dbReference>
<dbReference type="GO" id="GO:1902201">
    <property type="term" value="P:negative regulation of bacterial-type flagellum-dependent cell motility"/>
    <property type="evidence" value="ECO:0007669"/>
    <property type="project" value="TreeGrafter"/>
</dbReference>
<keyword evidence="3" id="KW-1133">Transmembrane helix</keyword>
<gene>
    <name evidence="5" type="ORF">AKJ17_05425</name>
</gene>
<dbReference type="GO" id="GO:0043709">
    <property type="term" value="P:cell adhesion involved in single-species biofilm formation"/>
    <property type="evidence" value="ECO:0007669"/>
    <property type="project" value="TreeGrafter"/>
</dbReference>
<protein>
    <recommendedName>
        <fullName evidence="1">diguanylate cyclase</fullName>
        <ecNumber evidence="1">2.7.7.65</ecNumber>
    </recommendedName>
</protein>
<dbReference type="SUPFAM" id="SSF55073">
    <property type="entry name" value="Nucleotide cyclase"/>
    <property type="match status" value="1"/>
</dbReference>
<dbReference type="EC" id="2.7.7.65" evidence="1"/>
<name>A0A0M0HQM6_VIBNE</name>
<dbReference type="PANTHER" id="PTHR45138:SF9">
    <property type="entry name" value="DIGUANYLATE CYCLASE DGCM-RELATED"/>
    <property type="match status" value="1"/>
</dbReference>
<dbReference type="PANTHER" id="PTHR45138">
    <property type="entry name" value="REGULATORY COMPONENTS OF SENSORY TRANSDUCTION SYSTEM"/>
    <property type="match status" value="1"/>
</dbReference>
<sequence>MSFSIATTNWFRLLLPLMLLTVIYLGLDSAIRFTESNLGILSNLPFVLFLCSIVLARAFKQHQIAMVASTLIIAYWFIQTRLQSPLATGTTILELSLLTGLLPVTLALVFSYKSNTSFTKSLTRYLAVISLLVVWSYLILSHFYDGGFDNINETFLFVVSNVSKIPFILVVYSVGIVMIFAICVMNMNRTIDVAVYSTSLISGATFIFFHVPHISSMLFSLSGVLLLIYLLSASHEMAFKDQLTELPGRLALESDLKHLGKRYTIAMIDIDHFKSFNDSYGHDTGDEVLRLIARQLTCVGGGASAYRYGGEEFTVLFKGKHKQEAKVHLEKLRASIASYDLVLRDYSSRPQNSKVGIKQRSNVANGETVNVTVSIGVCDNTNEDHVKAVMKKADIALYKAKTAGRNQICLS</sequence>